<comment type="similarity">
    <text evidence="1">Belongs to the fatty acid desaturase type 1 family. DEGS subfamily.</text>
</comment>
<proteinExistence type="inferred from homology"/>
<dbReference type="GO" id="GO:0046513">
    <property type="term" value="P:ceramide biosynthetic process"/>
    <property type="evidence" value="ECO:0007669"/>
    <property type="project" value="TreeGrafter"/>
</dbReference>
<dbReference type="AlphaFoldDB" id="A0A0N4XCC6"/>
<dbReference type="InterPro" id="IPR005804">
    <property type="entry name" value="FA_desaturase_dom"/>
</dbReference>
<dbReference type="CDD" id="cd03508">
    <property type="entry name" value="Delta4-sphingolipid-FADS-like"/>
    <property type="match status" value="1"/>
</dbReference>
<sequence length="310" mass="36493">MVLFQVFMCWLLQDADWTLIFLEAYLCGGVINHAMTLAIHDISHNTVYGNSYPLWNRFFGMLANLPIGVPVSVSFKKYHVEHHREDGLDTDVPTELEAQLFTTPVRKFFWLTLQPFFYAFRPLIIYKKAPSDLEIINAIIQVAFDVLIVQIFGIRSLIYLIFGTFVAMGVHPSAGHFISEHYVFKRNQETYSYYGLWNLCTFNVGYHNEHHDFPYVPGRHLPEVRKIAPEFYDTLHSHRSWTKVLWDFVFSPNMGPYMRLKRKASTPQKFEARHAFGEYYHAFLHYVGFNELTRFALQWMDVNNNNKKIE</sequence>
<keyword evidence="1" id="KW-0560">Oxidoreductase</keyword>
<keyword evidence="4" id="KW-1185">Reference proteome</keyword>
<evidence type="ECO:0000259" key="2">
    <source>
        <dbReference type="Pfam" id="PF00487"/>
    </source>
</evidence>
<dbReference type="STRING" id="27835.A0A0N4XCC6"/>
<protein>
    <submittedName>
        <fullName evidence="5">FA_desaturase domain-containing protein</fullName>
    </submittedName>
</protein>
<keyword evidence="1" id="KW-0472">Membrane</keyword>
<dbReference type="EMBL" id="UYSL01000019">
    <property type="protein sequence ID" value="VDL62083.1"/>
    <property type="molecule type" value="Genomic_DNA"/>
</dbReference>
<feature type="domain" description="Fatty acid desaturase" evidence="2">
    <location>
        <begin position="18"/>
        <end position="235"/>
    </location>
</feature>
<dbReference type="PIRSF" id="PIRSF017228">
    <property type="entry name" value="Sphnglp_dlt4_des"/>
    <property type="match status" value="1"/>
</dbReference>
<dbReference type="GO" id="GO:0016020">
    <property type="term" value="C:membrane"/>
    <property type="evidence" value="ECO:0007669"/>
    <property type="project" value="InterPro"/>
</dbReference>
<organism evidence="5">
    <name type="scientific">Nippostrongylus brasiliensis</name>
    <name type="common">Rat hookworm</name>
    <dbReference type="NCBI Taxonomy" id="27835"/>
    <lineage>
        <taxon>Eukaryota</taxon>
        <taxon>Metazoa</taxon>
        <taxon>Ecdysozoa</taxon>
        <taxon>Nematoda</taxon>
        <taxon>Chromadorea</taxon>
        <taxon>Rhabditida</taxon>
        <taxon>Rhabditina</taxon>
        <taxon>Rhabditomorpha</taxon>
        <taxon>Strongyloidea</taxon>
        <taxon>Heligmosomidae</taxon>
        <taxon>Nippostrongylus</taxon>
    </lineage>
</organism>
<evidence type="ECO:0000313" key="3">
    <source>
        <dbReference type="EMBL" id="VDL62083.1"/>
    </source>
</evidence>
<evidence type="ECO:0000313" key="4">
    <source>
        <dbReference type="Proteomes" id="UP000271162"/>
    </source>
</evidence>
<keyword evidence="1" id="KW-0443">Lipid metabolism</keyword>
<gene>
    <name evidence="3" type="ORF">NBR_LOCUS94</name>
</gene>
<reference evidence="3 4" key="2">
    <citation type="submission" date="2018-11" db="EMBL/GenBank/DDBJ databases">
        <authorList>
            <consortium name="Pathogen Informatics"/>
        </authorList>
    </citation>
    <scope>NUCLEOTIDE SEQUENCE [LARGE SCALE GENOMIC DNA]</scope>
</reference>
<dbReference type="Proteomes" id="UP000271162">
    <property type="component" value="Unassembled WGS sequence"/>
</dbReference>
<evidence type="ECO:0000256" key="1">
    <source>
        <dbReference type="PIRNR" id="PIRNR017228"/>
    </source>
</evidence>
<dbReference type="PANTHER" id="PTHR12879:SF20">
    <property type="entry name" value="SPHINGOLIPID DELTA(4)-DESATURASE_C4-MONOOXYGENASE-RELATED"/>
    <property type="match status" value="1"/>
</dbReference>
<dbReference type="WBParaSite" id="NBR_0000009301-mRNA-1">
    <property type="protein sequence ID" value="NBR_0000009301-mRNA-1"/>
    <property type="gene ID" value="NBR_0000009301"/>
</dbReference>
<dbReference type="InterPro" id="IPR011388">
    <property type="entry name" value="DES1/DES2"/>
</dbReference>
<accession>A0A0N4XCC6</accession>
<dbReference type="OMA" id="AKEYYDD"/>
<evidence type="ECO:0000313" key="5">
    <source>
        <dbReference type="WBParaSite" id="NBR_0000009301-mRNA-1"/>
    </source>
</evidence>
<reference evidence="5" key="1">
    <citation type="submission" date="2017-02" db="UniProtKB">
        <authorList>
            <consortium name="WormBaseParasite"/>
        </authorList>
    </citation>
    <scope>IDENTIFICATION</scope>
</reference>
<dbReference type="GO" id="GO:0042284">
    <property type="term" value="F:sphingolipid delta-4 desaturase activity"/>
    <property type="evidence" value="ECO:0007669"/>
    <property type="project" value="UniProtKB-UniRule"/>
</dbReference>
<name>A0A0N4XCC6_NIPBR</name>
<dbReference type="Pfam" id="PF00487">
    <property type="entry name" value="FA_desaturase"/>
    <property type="match status" value="1"/>
</dbReference>
<dbReference type="PANTHER" id="PTHR12879">
    <property type="entry name" value="SPHINGOLIPID DELTA 4 DESATURASE/C-4 HYDROXYLASE PROTEIN DES2"/>
    <property type="match status" value="1"/>
</dbReference>